<dbReference type="AlphaFoldDB" id="A0A5N6LDV8"/>
<proteinExistence type="predicted"/>
<dbReference type="PANTHER" id="PTHR36898:SF1">
    <property type="entry name" value="OS04G0250700 PROTEIN"/>
    <property type="match status" value="1"/>
</dbReference>
<dbReference type="SUPFAM" id="SSF158710">
    <property type="entry name" value="PSPTO4464-like"/>
    <property type="match status" value="1"/>
</dbReference>
<dbReference type="EMBL" id="SZYD01001445">
    <property type="protein sequence ID" value="KAD0721983.1"/>
    <property type="molecule type" value="Genomic_DNA"/>
</dbReference>
<dbReference type="InterPro" id="IPR006839">
    <property type="entry name" value="DarP"/>
</dbReference>
<feature type="region of interest" description="Disordered" evidence="2">
    <location>
        <begin position="406"/>
        <end position="445"/>
    </location>
</feature>
<feature type="coiled-coil region" evidence="1">
    <location>
        <begin position="209"/>
        <end position="236"/>
    </location>
</feature>
<sequence length="651" mass="75072">MAQGFHGSEPQATKLKCITSEVSASLLEAFDRTFECTVMGKRRVSVSDNPSKDREDSWKKIFKGLVDMVEDQQRQLESLAVERKSLEKRFRVQHDRWVSDVKLLEDHILQMARDSKIKDMVRFAENAKGNLIISMKQKEAIINKLKFEEVDDERADLKLLFDELSRYLTAPKHATPSDGKDAAESSLKAERDFAWNQYRKTDKKFQELVKRTKFEVEGANEKLQQLISDLEQSKSLNMEKDRKISSLRDDIVVLQLESRKKSEEISRLTKEQELLRGDSDRSITPVLRRCMAESSKNSHSSDMAIIEKGRGSSKRKVIESEPRLFTSKFKVPRGFETYVVKSLVDLQFRPTNVERVLCYGVQRLYQKTLGGRKIEDVGIIFFTHRRLLTGTSPSTFFHPKNLHVSRSRGLRPADNPLSSEISQSDSESDSSDAEPKSRNEKKREARRAVRWGMELAEFNDSQIKRVLRVVSLDKEVFDALMLVKRLGRDVREGKRRQFSYIGKELLRDVEPELMDGLIMATKYGDEKMFKQLSGSVKPDNGDVGEEEEDFDYEDEDEGFGDHHDIATKWFDGLVNKDADITNEIYSLSTIDFDRQELRKLVRNFCSLQVISARSAENEGEMDKKLLKAKKSIIRFLLTLAKQLSTEENYIV</sequence>
<evidence type="ECO:0000313" key="3">
    <source>
        <dbReference type="EMBL" id="KAD0721983.1"/>
    </source>
</evidence>
<accession>A0A5N6LDV8</accession>
<dbReference type="CDD" id="cd16331">
    <property type="entry name" value="YjgA-like"/>
    <property type="match status" value="1"/>
</dbReference>
<keyword evidence="4" id="KW-1185">Reference proteome</keyword>
<name>A0A5N6LDV8_9ASTR</name>
<reference evidence="3 4" key="1">
    <citation type="submission" date="2019-05" db="EMBL/GenBank/DDBJ databases">
        <title>Mikania micrantha, genome provides insights into the molecular mechanism of rapid growth.</title>
        <authorList>
            <person name="Liu B."/>
        </authorList>
    </citation>
    <scope>NUCLEOTIDE SEQUENCE [LARGE SCALE GENOMIC DNA]</scope>
    <source>
        <strain evidence="3">NLD-2019</strain>
        <tissue evidence="3">Leaf</tissue>
    </source>
</reference>
<comment type="caution">
    <text evidence="3">The sequence shown here is derived from an EMBL/GenBank/DDBJ whole genome shotgun (WGS) entry which is preliminary data.</text>
</comment>
<evidence type="ECO:0000256" key="1">
    <source>
        <dbReference type="SAM" id="Coils"/>
    </source>
</evidence>
<keyword evidence="1" id="KW-0175">Coiled coil</keyword>
<dbReference type="Gene3D" id="1.10.60.30">
    <property type="entry name" value="PSPTO4464-like domains"/>
    <property type="match status" value="1"/>
</dbReference>
<feature type="compositionally biased region" description="Basic and acidic residues" evidence="2">
    <location>
        <begin position="433"/>
        <end position="445"/>
    </location>
</feature>
<evidence type="ECO:0000256" key="2">
    <source>
        <dbReference type="SAM" id="MobiDB-lite"/>
    </source>
</evidence>
<evidence type="ECO:0000313" key="4">
    <source>
        <dbReference type="Proteomes" id="UP000326396"/>
    </source>
</evidence>
<dbReference type="Proteomes" id="UP000326396">
    <property type="component" value="Unassembled WGS sequence"/>
</dbReference>
<dbReference type="InterPro" id="IPR023153">
    <property type="entry name" value="DarP_sf"/>
</dbReference>
<protein>
    <submittedName>
        <fullName evidence="3">Uncharacterized protein</fullName>
    </submittedName>
</protein>
<dbReference type="Pfam" id="PF04751">
    <property type="entry name" value="DarP"/>
    <property type="match status" value="1"/>
</dbReference>
<gene>
    <name evidence="3" type="ORF">E3N88_43808</name>
</gene>
<dbReference type="PANTHER" id="PTHR36898">
    <property type="entry name" value="OSJNBB0026I12.6 PROTEIN"/>
    <property type="match status" value="1"/>
</dbReference>
<dbReference type="OrthoDB" id="1932188at2759"/>
<organism evidence="3 4">
    <name type="scientific">Mikania micrantha</name>
    <name type="common">bitter vine</name>
    <dbReference type="NCBI Taxonomy" id="192012"/>
    <lineage>
        <taxon>Eukaryota</taxon>
        <taxon>Viridiplantae</taxon>
        <taxon>Streptophyta</taxon>
        <taxon>Embryophyta</taxon>
        <taxon>Tracheophyta</taxon>
        <taxon>Spermatophyta</taxon>
        <taxon>Magnoliopsida</taxon>
        <taxon>eudicotyledons</taxon>
        <taxon>Gunneridae</taxon>
        <taxon>Pentapetalae</taxon>
        <taxon>asterids</taxon>
        <taxon>campanulids</taxon>
        <taxon>Asterales</taxon>
        <taxon>Asteraceae</taxon>
        <taxon>Asteroideae</taxon>
        <taxon>Heliantheae alliance</taxon>
        <taxon>Eupatorieae</taxon>
        <taxon>Mikania</taxon>
    </lineage>
</organism>